<reference evidence="1 2" key="1">
    <citation type="journal article" date="2024" name="Commun. Biol.">
        <title>Comparative genomic analysis of thermophilic fungi reveals convergent evolutionary adaptations and gene losses.</title>
        <authorList>
            <person name="Steindorff A.S."/>
            <person name="Aguilar-Pontes M.V."/>
            <person name="Robinson A.J."/>
            <person name="Andreopoulos B."/>
            <person name="LaButti K."/>
            <person name="Kuo A."/>
            <person name="Mondo S."/>
            <person name="Riley R."/>
            <person name="Otillar R."/>
            <person name="Haridas S."/>
            <person name="Lipzen A."/>
            <person name="Grimwood J."/>
            <person name="Schmutz J."/>
            <person name="Clum A."/>
            <person name="Reid I.D."/>
            <person name="Moisan M.C."/>
            <person name="Butler G."/>
            <person name="Nguyen T.T.M."/>
            <person name="Dewar K."/>
            <person name="Conant G."/>
            <person name="Drula E."/>
            <person name="Henrissat B."/>
            <person name="Hansel C."/>
            <person name="Singer S."/>
            <person name="Hutchinson M.I."/>
            <person name="de Vries R.P."/>
            <person name="Natvig D.O."/>
            <person name="Powell A.J."/>
            <person name="Tsang A."/>
            <person name="Grigoriev I.V."/>
        </authorList>
    </citation>
    <scope>NUCLEOTIDE SEQUENCE [LARGE SCALE GENOMIC DNA]</scope>
    <source>
        <strain evidence="1 2">ATCC 24622</strain>
    </source>
</reference>
<keyword evidence="2" id="KW-1185">Reference proteome</keyword>
<evidence type="ECO:0000313" key="1">
    <source>
        <dbReference type="EMBL" id="KAL1855346.1"/>
    </source>
</evidence>
<accession>A0ABR3W7W8</accession>
<proteinExistence type="predicted"/>
<organism evidence="1 2">
    <name type="scientific">Phialemonium thermophilum</name>
    <dbReference type="NCBI Taxonomy" id="223376"/>
    <lineage>
        <taxon>Eukaryota</taxon>
        <taxon>Fungi</taxon>
        <taxon>Dikarya</taxon>
        <taxon>Ascomycota</taxon>
        <taxon>Pezizomycotina</taxon>
        <taxon>Sordariomycetes</taxon>
        <taxon>Sordariomycetidae</taxon>
        <taxon>Cephalothecales</taxon>
        <taxon>Cephalothecaceae</taxon>
        <taxon>Phialemonium</taxon>
    </lineage>
</organism>
<comment type="caution">
    <text evidence="1">The sequence shown here is derived from an EMBL/GenBank/DDBJ whole genome shotgun (WGS) entry which is preliminary data.</text>
</comment>
<evidence type="ECO:0000313" key="2">
    <source>
        <dbReference type="Proteomes" id="UP001586593"/>
    </source>
</evidence>
<gene>
    <name evidence="1" type="ORF">VTK73DRAFT_8572</name>
</gene>
<name>A0ABR3W7W8_9PEZI</name>
<sequence length="219" mass="24384">MTRIWPSVCELFAIDQSDTAGRGQTLPIPVAWPSYTRETAETKHKYEHARWGIRRDEGPAGSLGEAGGLTNPMRPACSSGLSRPSGALEVRTCDLRLYLSWVQNPSATAALPGCARRCTNSGPIQFRHRPRTATRGPRRRVRHLDDNREPIHADGGTHFPDRVYQQAGNGGSISWRTLESFMRECWAGTSPPELHDWTRSGLYGPFAQLLEVIRPIVVL</sequence>
<protein>
    <submittedName>
        <fullName evidence="1">Uncharacterized protein</fullName>
    </submittedName>
</protein>
<dbReference type="Proteomes" id="UP001586593">
    <property type="component" value="Unassembled WGS sequence"/>
</dbReference>
<dbReference type="EMBL" id="JAZHXJ010000629">
    <property type="protein sequence ID" value="KAL1855346.1"/>
    <property type="molecule type" value="Genomic_DNA"/>
</dbReference>